<evidence type="ECO:0008006" key="3">
    <source>
        <dbReference type="Google" id="ProtNLM"/>
    </source>
</evidence>
<comment type="caution">
    <text evidence="1">The sequence shown here is derived from an EMBL/GenBank/DDBJ whole genome shotgun (WGS) entry which is preliminary data.</text>
</comment>
<dbReference type="PANTHER" id="PTHR35596:SF1">
    <property type="entry name" value="MICROBIAL-TYPE PARG CATALYTIC DOMAIN-CONTAINING PROTEIN"/>
    <property type="match status" value="1"/>
</dbReference>
<dbReference type="Gene3D" id="3.40.220.10">
    <property type="entry name" value="Leucine Aminopeptidase, subunit E, domain 1"/>
    <property type="match status" value="1"/>
</dbReference>
<sequence length="134" mass="15013">MSQKELLYPMEEFGCIYTSGITFFRDTEDKGYPYLSSPLYDVKAIAMAAYRDPPLSQNNTRLEITKAAGMRKKIENIFAIAVTHGHDSLVLSALGCGAFKNPPDHVALIFKSVIEQYAGFFKQIIFAIIDDHNT</sequence>
<dbReference type="InterPro" id="IPR043472">
    <property type="entry name" value="Macro_dom-like"/>
</dbReference>
<feature type="non-terminal residue" evidence="1">
    <location>
        <position position="134"/>
    </location>
</feature>
<evidence type="ECO:0000313" key="2">
    <source>
        <dbReference type="Proteomes" id="UP000682733"/>
    </source>
</evidence>
<accession>A0A8S2Y182</accession>
<dbReference type="Proteomes" id="UP000682733">
    <property type="component" value="Unassembled WGS sequence"/>
</dbReference>
<evidence type="ECO:0000313" key="1">
    <source>
        <dbReference type="EMBL" id="CAF4535922.1"/>
    </source>
</evidence>
<dbReference type="AlphaFoldDB" id="A0A8S2Y182"/>
<organism evidence="1 2">
    <name type="scientific">Didymodactylos carnosus</name>
    <dbReference type="NCBI Taxonomy" id="1234261"/>
    <lineage>
        <taxon>Eukaryota</taxon>
        <taxon>Metazoa</taxon>
        <taxon>Spiralia</taxon>
        <taxon>Gnathifera</taxon>
        <taxon>Rotifera</taxon>
        <taxon>Eurotatoria</taxon>
        <taxon>Bdelloidea</taxon>
        <taxon>Philodinida</taxon>
        <taxon>Philodinidae</taxon>
        <taxon>Didymodactylos</taxon>
    </lineage>
</organism>
<protein>
    <recommendedName>
        <fullName evidence="3">Microbial-type PARG catalytic domain-containing protein</fullName>
    </recommendedName>
</protein>
<proteinExistence type="predicted"/>
<dbReference type="PANTHER" id="PTHR35596">
    <property type="entry name" value="DUF2263 DOMAIN-CONTAINING PROTEIN"/>
    <property type="match status" value="1"/>
</dbReference>
<reference evidence="1" key="1">
    <citation type="submission" date="2021-02" db="EMBL/GenBank/DDBJ databases">
        <authorList>
            <person name="Nowell W R."/>
        </authorList>
    </citation>
    <scope>NUCLEOTIDE SEQUENCE</scope>
</reference>
<dbReference type="InterPro" id="IPR012664">
    <property type="entry name" value="CHP02452"/>
</dbReference>
<gene>
    <name evidence="1" type="ORF">TMI583_LOCUS49202</name>
</gene>
<dbReference type="NCBIfam" id="TIGR02452">
    <property type="entry name" value="TIGR02452 family protein"/>
    <property type="match status" value="1"/>
</dbReference>
<dbReference type="SUPFAM" id="SSF52949">
    <property type="entry name" value="Macro domain-like"/>
    <property type="match status" value="1"/>
</dbReference>
<name>A0A8S2Y182_9BILA</name>
<dbReference type="EMBL" id="CAJOBA010105586">
    <property type="protein sequence ID" value="CAF4535922.1"/>
    <property type="molecule type" value="Genomic_DNA"/>
</dbReference>